<reference evidence="3 4" key="1">
    <citation type="submission" date="2019-06" db="EMBL/GenBank/DDBJ databases">
        <authorList>
            <person name="Rodrigo-Torres L."/>
            <person name="Arahal R. D."/>
            <person name="Lucena T."/>
        </authorList>
    </citation>
    <scope>NUCLEOTIDE SEQUENCE [LARGE SCALE GENOMIC DNA]</scope>
    <source>
        <strain evidence="3 4">SW08-7</strain>
    </source>
</reference>
<dbReference type="SMART" id="SM00382">
    <property type="entry name" value="AAA"/>
    <property type="match status" value="1"/>
</dbReference>
<dbReference type="InterPro" id="IPR027417">
    <property type="entry name" value="P-loop_NTPase"/>
</dbReference>
<feature type="region of interest" description="Disordered" evidence="1">
    <location>
        <begin position="89"/>
        <end position="111"/>
    </location>
</feature>
<dbReference type="Proteomes" id="UP000401717">
    <property type="component" value="Unassembled WGS sequence"/>
</dbReference>
<dbReference type="PANTHER" id="PTHR43581:SF4">
    <property type="entry name" value="ATP_GTP PHOSPHATASE"/>
    <property type="match status" value="1"/>
</dbReference>
<feature type="domain" description="AAA+ ATPase" evidence="2">
    <location>
        <begin position="31"/>
        <end position="279"/>
    </location>
</feature>
<feature type="compositionally biased region" description="Basic and acidic residues" evidence="1">
    <location>
        <begin position="101"/>
        <end position="111"/>
    </location>
</feature>
<organism evidence="3 4">
    <name type="scientific">Methylobacterium dankookense</name>
    <dbReference type="NCBI Taxonomy" id="560405"/>
    <lineage>
        <taxon>Bacteria</taxon>
        <taxon>Pseudomonadati</taxon>
        <taxon>Pseudomonadota</taxon>
        <taxon>Alphaproteobacteria</taxon>
        <taxon>Hyphomicrobiales</taxon>
        <taxon>Methylobacteriaceae</taxon>
        <taxon>Methylobacterium</taxon>
    </lineage>
</organism>
<proteinExistence type="predicted"/>
<sequence>MNQPSSVREDPQSVSGVLTADSWTGQRIDFQFPIVAIVGENGSGKSTVLQAAAAVYRAPGNSIERYASDFFPDTPFEKVEGATVRFSYREGPRSSTRTVRKPSDRWRGNPERPERRIEYVDLSRIQPVGARVGYVKLLKAGVMEGEHTPFDAARLDRFSQIMGKRYAKAGISLTNIDSRRAIPVVEHGQARYSGFHQGAGEIAAAELLAADYPSYGLVLIDEVETSLHPRAQRRLIHDLARIAREKELQIILTTHSPYVLSELPPEGRIYLMEGAGGKTAVTGVSPEFAMTRMDEEQHPECDVYVEDIRAAAVVSELLVSVERDLLARVKIIPYGTASVGMALGMMASQQRFPRPSVVFLDGDQAKATGCHLLPGDDAPERVVFETLQQKDWPEISQRIGRSPAETIDALNRSMSLSDHHDWPKDAADRLIVGTEILWQALCAAWANHVANTSAKDQVAIPIRDALDAGNT</sequence>
<dbReference type="Gene3D" id="3.40.50.300">
    <property type="entry name" value="P-loop containing nucleotide triphosphate hydrolases"/>
    <property type="match status" value="2"/>
</dbReference>
<name>A0A564G160_9HYPH</name>
<evidence type="ECO:0000259" key="2">
    <source>
        <dbReference type="SMART" id="SM00382"/>
    </source>
</evidence>
<dbReference type="PANTHER" id="PTHR43581">
    <property type="entry name" value="ATP/GTP PHOSPHATASE"/>
    <property type="match status" value="1"/>
</dbReference>
<dbReference type="EMBL" id="CABFVH010000023">
    <property type="protein sequence ID" value="VUF13700.1"/>
    <property type="molecule type" value="Genomic_DNA"/>
</dbReference>
<dbReference type="Pfam" id="PF13304">
    <property type="entry name" value="AAA_21"/>
    <property type="match status" value="1"/>
</dbReference>
<dbReference type="InterPro" id="IPR003593">
    <property type="entry name" value="AAA+_ATPase"/>
</dbReference>
<dbReference type="AlphaFoldDB" id="A0A564G160"/>
<dbReference type="GO" id="GO:0005524">
    <property type="term" value="F:ATP binding"/>
    <property type="evidence" value="ECO:0007669"/>
    <property type="project" value="InterPro"/>
</dbReference>
<dbReference type="Pfam" id="PF13476">
    <property type="entry name" value="AAA_23"/>
    <property type="match status" value="1"/>
</dbReference>
<dbReference type="OrthoDB" id="9789856at2"/>
<dbReference type="InterPro" id="IPR051396">
    <property type="entry name" value="Bact_Antivir_Def_Nuclease"/>
</dbReference>
<dbReference type="InterPro" id="IPR003959">
    <property type="entry name" value="ATPase_AAA_core"/>
</dbReference>
<dbReference type="GO" id="GO:0006302">
    <property type="term" value="P:double-strand break repair"/>
    <property type="evidence" value="ECO:0007669"/>
    <property type="project" value="InterPro"/>
</dbReference>
<protein>
    <submittedName>
        <fullName evidence="3">DNA replication and repair protein RecF</fullName>
    </submittedName>
</protein>
<evidence type="ECO:0000313" key="4">
    <source>
        <dbReference type="Proteomes" id="UP000401717"/>
    </source>
</evidence>
<dbReference type="InterPro" id="IPR038729">
    <property type="entry name" value="Rad50/SbcC_AAA"/>
</dbReference>
<dbReference type="GO" id="GO:0016887">
    <property type="term" value="F:ATP hydrolysis activity"/>
    <property type="evidence" value="ECO:0007669"/>
    <property type="project" value="InterPro"/>
</dbReference>
<evidence type="ECO:0000313" key="3">
    <source>
        <dbReference type="EMBL" id="VUF13700.1"/>
    </source>
</evidence>
<dbReference type="SUPFAM" id="SSF52540">
    <property type="entry name" value="P-loop containing nucleoside triphosphate hydrolases"/>
    <property type="match status" value="1"/>
</dbReference>
<accession>A0A564G160</accession>
<evidence type="ECO:0000256" key="1">
    <source>
        <dbReference type="SAM" id="MobiDB-lite"/>
    </source>
</evidence>
<gene>
    <name evidence="3" type="primary">recF_2</name>
    <name evidence="3" type="ORF">MTDSW087_03407</name>
</gene>